<proteinExistence type="predicted"/>
<keyword evidence="3" id="KW-1185">Reference proteome</keyword>
<dbReference type="RefSeq" id="WP_267849867.1">
    <property type="nucleotide sequence ID" value="NZ_JAPMXC010000015.1"/>
</dbReference>
<feature type="compositionally biased region" description="Basic and acidic residues" evidence="1">
    <location>
        <begin position="418"/>
        <end position="427"/>
    </location>
</feature>
<dbReference type="Proteomes" id="UP001082899">
    <property type="component" value="Unassembled WGS sequence"/>
</dbReference>
<gene>
    <name evidence="2" type="ORF">OVY01_22475</name>
</gene>
<name>A0ABT3ZTL4_9BURK</name>
<feature type="region of interest" description="Disordered" evidence="1">
    <location>
        <begin position="392"/>
        <end position="438"/>
    </location>
</feature>
<organism evidence="2 3">
    <name type="scientific">Robbsia betulipollinis</name>
    <dbReference type="NCBI Taxonomy" id="2981849"/>
    <lineage>
        <taxon>Bacteria</taxon>
        <taxon>Pseudomonadati</taxon>
        <taxon>Pseudomonadota</taxon>
        <taxon>Betaproteobacteria</taxon>
        <taxon>Burkholderiales</taxon>
        <taxon>Burkholderiaceae</taxon>
        <taxon>Robbsia</taxon>
    </lineage>
</organism>
<accession>A0ABT3ZTL4</accession>
<evidence type="ECO:0000313" key="3">
    <source>
        <dbReference type="Proteomes" id="UP001082899"/>
    </source>
</evidence>
<protein>
    <submittedName>
        <fullName evidence="2">Uncharacterized protein</fullName>
    </submittedName>
</protein>
<evidence type="ECO:0000256" key="1">
    <source>
        <dbReference type="SAM" id="MobiDB-lite"/>
    </source>
</evidence>
<evidence type="ECO:0000313" key="2">
    <source>
        <dbReference type="EMBL" id="MCY0389908.1"/>
    </source>
</evidence>
<dbReference type="EMBL" id="JAPMXC010000015">
    <property type="protein sequence ID" value="MCY0389908.1"/>
    <property type="molecule type" value="Genomic_DNA"/>
</dbReference>
<comment type="caution">
    <text evidence="2">The sequence shown here is derived from an EMBL/GenBank/DDBJ whole genome shotgun (WGS) entry which is preliminary data.</text>
</comment>
<reference evidence="2" key="1">
    <citation type="submission" date="2022-11" db="EMBL/GenBank/DDBJ databases">
        <title>Robbsia betulipollinis sp. nov., isolated from pollen of birch (Betula pendula).</title>
        <authorList>
            <person name="Shi H."/>
            <person name="Ambika Manirajan B."/>
            <person name="Ratering S."/>
            <person name="Geissler-Plaum R."/>
            <person name="Schnell S."/>
        </authorList>
    </citation>
    <scope>NUCLEOTIDE SEQUENCE</scope>
    <source>
        <strain evidence="2">Bb-Pol-6</strain>
    </source>
</reference>
<sequence length="453" mass="50208">MATDEQNEVTLDTLGETLEPTKALLVRDGVWHNYRGRFRAEVRSFWRERYATTNIGMSNVTNAPDGFVAGPNGQGRAEGFFDYERKLRDGASFAALSDAHKQRQDLLQENMNRASAPDRERLTLLGLAEEASFSVVREANRPSLVREHGKSEALAYEADAAFAKLMDYDRKWNHPIMDPDRDFDTRPVTDQERLNWLTGRTDANGQSRKAENAFRSSDLSEAQYFEGSTELPHVYTKELTRSPFDAPIAIRTNLQQETKRREEDEKARAAERHAREAVEHERLATAKAQEVPFASPMVDPVAPAVMVSPEVAVQAAQVEATPEAVQVVAAAPRKGIPSLASLGEKLGRSKVEPEAEIAPAVVQEAKMEQVQAPQIDVGKPLDAQLGAHIQSVRGSEQRADQAAAKLGVQPSPHLVQQQKREQTREKAPALSVEETQSLRQSLGFKSRGIDMGI</sequence>